<keyword evidence="11" id="KW-1185">Reference proteome</keyword>
<dbReference type="InterPro" id="IPR013786">
    <property type="entry name" value="AcylCoA_DH/ox_N"/>
</dbReference>
<name>A0A9X2E9I9_9NOCA</name>
<feature type="domain" description="Acyl-CoA oxidase/dehydrogenase middle" evidence="8">
    <location>
        <begin position="109"/>
        <end position="203"/>
    </location>
</feature>
<dbReference type="GO" id="GO:0033539">
    <property type="term" value="P:fatty acid beta-oxidation using acyl-CoA dehydrogenase"/>
    <property type="evidence" value="ECO:0007669"/>
    <property type="project" value="TreeGrafter"/>
</dbReference>
<dbReference type="AlphaFoldDB" id="A0A9X2E9I9"/>
<dbReference type="GO" id="GO:0005737">
    <property type="term" value="C:cytoplasm"/>
    <property type="evidence" value="ECO:0007669"/>
    <property type="project" value="TreeGrafter"/>
</dbReference>
<dbReference type="GO" id="GO:0003995">
    <property type="term" value="F:acyl-CoA dehydrogenase activity"/>
    <property type="evidence" value="ECO:0007669"/>
    <property type="project" value="TreeGrafter"/>
</dbReference>
<evidence type="ECO:0000259" key="9">
    <source>
        <dbReference type="Pfam" id="PF02771"/>
    </source>
</evidence>
<dbReference type="Gene3D" id="2.40.110.10">
    <property type="entry name" value="Butyryl-CoA Dehydrogenase, subunit A, domain 2"/>
    <property type="match status" value="1"/>
</dbReference>
<dbReference type="Pfam" id="PF00441">
    <property type="entry name" value="Acyl-CoA_dh_1"/>
    <property type="match status" value="1"/>
</dbReference>
<gene>
    <name evidence="10" type="ORF">NDR86_12530</name>
</gene>
<dbReference type="InterPro" id="IPR009075">
    <property type="entry name" value="AcylCo_DH/oxidase_C"/>
</dbReference>
<dbReference type="RefSeq" id="WP_251911864.1">
    <property type="nucleotide sequence ID" value="NZ_JAMRXG010000005.1"/>
</dbReference>
<evidence type="ECO:0000256" key="4">
    <source>
        <dbReference type="ARBA" id="ARBA00022827"/>
    </source>
</evidence>
<evidence type="ECO:0000313" key="11">
    <source>
        <dbReference type="Proteomes" id="UP001139157"/>
    </source>
</evidence>
<comment type="cofactor">
    <cofactor evidence="1 6">
        <name>FAD</name>
        <dbReference type="ChEBI" id="CHEBI:57692"/>
    </cofactor>
</comment>
<sequence length="370" mass="39826">MSEFRQFVRDALAEIVLPHADRWEDQGFIDRAAWQALGARGLLGIGLSGPEFLRSAVLLEELGRTGYAGVRAAIAVHAYMAASYLSLFGTPDQRHRYGEQLRQGRLVVALAISEPESGSDLRELATRADPAAEGYRLTGTKSPVANGLNADLLITLARTGTGELSNALAGTSLFIVRADEETMTRSPLPMLGWHSAGIAAIDLRGVAVADDDLLGRKDRALLHIMRALDFERLVAALLALGGARHCLELLDGHARARVIKGAPLASHQVIRHRLAELAGELELVRGYVYEAARLHSLGRLDTFTASTAKLRATELAARAARVCLQYHGARGYERNSVPARVFRDAAGATIAAGATEVMYDLMAESARFAG</sequence>
<dbReference type="Proteomes" id="UP001139157">
    <property type="component" value="Unassembled WGS sequence"/>
</dbReference>
<keyword evidence="4 6" id="KW-0274">FAD</keyword>
<keyword evidence="3 6" id="KW-0285">Flavoprotein</keyword>
<comment type="similarity">
    <text evidence="2 6">Belongs to the acyl-CoA dehydrogenase family.</text>
</comment>
<evidence type="ECO:0000259" key="8">
    <source>
        <dbReference type="Pfam" id="PF02770"/>
    </source>
</evidence>
<dbReference type="Gene3D" id="1.10.540.10">
    <property type="entry name" value="Acyl-CoA dehydrogenase/oxidase, N-terminal domain"/>
    <property type="match status" value="1"/>
</dbReference>
<evidence type="ECO:0000256" key="6">
    <source>
        <dbReference type="RuleBase" id="RU362125"/>
    </source>
</evidence>
<dbReference type="GO" id="GO:0050660">
    <property type="term" value="F:flavin adenine dinucleotide binding"/>
    <property type="evidence" value="ECO:0007669"/>
    <property type="project" value="InterPro"/>
</dbReference>
<dbReference type="Pfam" id="PF02771">
    <property type="entry name" value="Acyl-CoA_dh_N"/>
    <property type="match status" value="1"/>
</dbReference>
<dbReference type="InterPro" id="IPR037069">
    <property type="entry name" value="AcylCoA_DH/ox_N_sf"/>
</dbReference>
<comment type="caution">
    <text evidence="10">The sequence shown here is derived from an EMBL/GenBank/DDBJ whole genome shotgun (WGS) entry which is preliminary data.</text>
</comment>
<evidence type="ECO:0000256" key="1">
    <source>
        <dbReference type="ARBA" id="ARBA00001974"/>
    </source>
</evidence>
<dbReference type="InterPro" id="IPR009100">
    <property type="entry name" value="AcylCoA_DH/oxidase_NM_dom_sf"/>
</dbReference>
<proteinExistence type="inferred from homology"/>
<evidence type="ECO:0000256" key="2">
    <source>
        <dbReference type="ARBA" id="ARBA00009347"/>
    </source>
</evidence>
<dbReference type="InterPro" id="IPR036250">
    <property type="entry name" value="AcylCo_DH-like_C"/>
</dbReference>
<feature type="domain" description="Acyl-CoA dehydrogenase/oxidase C-terminal" evidence="7">
    <location>
        <begin position="224"/>
        <end position="365"/>
    </location>
</feature>
<dbReference type="SUPFAM" id="SSF47203">
    <property type="entry name" value="Acyl-CoA dehydrogenase C-terminal domain-like"/>
    <property type="match status" value="1"/>
</dbReference>
<evidence type="ECO:0000256" key="5">
    <source>
        <dbReference type="ARBA" id="ARBA00023002"/>
    </source>
</evidence>
<evidence type="ECO:0000313" key="10">
    <source>
        <dbReference type="EMBL" id="MCM6774301.1"/>
    </source>
</evidence>
<accession>A0A9X2E9I9</accession>
<dbReference type="InterPro" id="IPR050741">
    <property type="entry name" value="Acyl-CoA_dehydrogenase"/>
</dbReference>
<dbReference type="Pfam" id="PF02770">
    <property type="entry name" value="Acyl-CoA_dh_M"/>
    <property type="match status" value="1"/>
</dbReference>
<evidence type="ECO:0000256" key="3">
    <source>
        <dbReference type="ARBA" id="ARBA00022630"/>
    </source>
</evidence>
<dbReference type="SUPFAM" id="SSF56645">
    <property type="entry name" value="Acyl-CoA dehydrogenase NM domain-like"/>
    <property type="match status" value="1"/>
</dbReference>
<dbReference type="Gene3D" id="1.20.140.10">
    <property type="entry name" value="Butyryl-CoA Dehydrogenase, subunit A, domain 3"/>
    <property type="match status" value="1"/>
</dbReference>
<dbReference type="PANTHER" id="PTHR48083">
    <property type="entry name" value="MEDIUM-CHAIN SPECIFIC ACYL-COA DEHYDROGENASE, MITOCHONDRIAL-RELATED"/>
    <property type="match status" value="1"/>
</dbReference>
<organism evidence="10 11">
    <name type="scientific">Nocardia pulmonis</name>
    <dbReference type="NCBI Taxonomy" id="2951408"/>
    <lineage>
        <taxon>Bacteria</taxon>
        <taxon>Bacillati</taxon>
        <taxon>Actinomycetota</taxon>
        <taxon>Actinomycetes</taxon>
        <taxon>Mycobacteriales</taxon>
        <taxon>Nocardiaceae</taxon>
        <taxon>Nocardia</taxon>
    </lineage>
</organism>
<dbReference type="InterPro" id="IPR006091">
    <property type="entry name" value="Acyl-CoA_Oxase/DH_mid-dom"/>
</dbReference>
<keyword evidence="5 6" id="KW-0560">Oxidoreductase</keyword>
<dbReference type="PANTHER" id="PTHR48083:SF2">
    <property type="entry name" value="MEDIUM-CHAIN SPECIFIC ACYL-COA DEHYDROGENASE, MITOCHONDRIAL"/>
    <property type="match status" value="1"/>
</dbReference>
<evidence type="ECO:0000259" key="7">
    <source>
        <dbReference type="Pfam" id="PF00441"/>
    </source>
</evidence>
<feature type="domain" description="Acyl-CoA dehydrogenase/oxidase N-terminal" evidence="9">
    <location>
        <begin position="3"/>
        <end position="104"/>
    </location>
</feature>
<reference evidence="10" key="1">
    <citation type="submission" date="2022-06" db="EMBL/GenBank/DDBJ databases">
        <title>Novel species in genus nocardia.</title>
        <authorList>
            <person name="Li F."/>
        </authorList>
    </citation>
    <scope>NUCLEOTIDE SEQUENCE</scope>
    <source>
        <strain evidence="10">CDC141</strain>
    </source>
</reference>
<dbReference type="EMBL" id="JAMRXG010000005">
    <property type="protein sequence ID" value="MCM6774301.1"/>
    <property type="molecule type" value="Genomic_DNA"/>
</dbReference>
<dbReference type="InterPro" id="IPR046373">
    <property type="entry name" value="Acyl-CoA_Oxase/DH_mid-dom_sf"/>
</dbReference>
<protein>
    <submittedName>
        <fullName evidence="10">Acyl-CoA dehydrogenase family protein</fullName>
    </submittedName>
</protein>